<dbReference type="InterPro" id="IPR000835">
    <property type="entry name" value="HTH_MarR-typ"/>
</dbReference>
<reference evidence="2 3" key="1">
    <citation type="submission" date="2020-03" db="EMBL/GenBank/DDBJ databases">
        <title>Whole genome shotgun sequence of Phytohabitans suffuscus NBRC 105367.</title>
        <authorList>
            <person name="Komaki H."/>
            <person name="Tamura T."/>
        </authorList>
    </citation>
    <scope>NUCLEOTIDE SEQUENCE [LARGE SCALE GENOMIC DNA]</scope>
    <source>
        <strain evidence="2 3">NBRC 105367</strain>
    </source>
</reference>
<dbReference type="KEGG" id="psuu:Psuf_090050"/>
<sequence>MTTDRPAYDGDFGWHLGVLLSGYQSLVVTVLGDFPHGPRGYQTLAAVVRGDQPSQLALATHLGIDRTVMTYLIDDLVDAGLVERRLNPADRRQRRIVATAAGAGTYADLERRVREAEDALLRTLAPDERQALRHLLRRVACDVRNIEPVPDPCEAVGAFGESTAPAAPR</sequence>
<organism evidence="2 3">
    <name type="scientific">Phytohabitans suffuscus</name>
    <dbReference type="NCBI Taxonomy" id="624315"/>
    <lineage>
        <taxon>Bacteria</taxon>
        <taxon>Bacillati</taxon>
        <taxon>Actinomycetota</taxon>
        <taxon>Actinomycetes</taxon>
        <taxon>Micromonosporales</taxon>
        <taxon>Micromonosporaceae</taxon>
    </lineage>
</organism>
<protein>
    <recommendedName>
        <fullName evidence="1">HTH marR-type domain-containing protein</fullName>
    </recommendedName>
</protein>
<evidence type="ECO:0000313" key="3">
    <source>
        <dbReference type="Proteomes" id="UP000503011"/>
    </source>
</evidence>
<keyword evidence="3" id="KW-1185">Reference proteome</keyword>
<dbReference type="PROSITE" id="PS50995">
    <property type="entry name" value="HTH_MARR_2"/>
    <property type="match status" value="1"/>
</dbReference>
<dbReference type="InterPro" id="IPR036390">
    <property type="entry name" value="WH_DNA-bd_sf"/>
</dbReference>
<dbReference type="Gene3D" id="1.10.10.10">
    <property type="entry name" value="Winged helix-like DNA-binding domain superfamily/Winged helix DNA-binding domain"/>
    <property type="match status" value="1"/>
</dbReference>
<dbReference type="PANTHER" id="PTHR33164:SF43">
    <property type="entry name" value="HTH-TYPE TRANSCRIPTIONAL REPRESSOR YETL"/>
    <property type="match status" value="1"/>
</dbReference>
<evidence type="ECO:0000259" key="1">
    <source>
        <dbReference type="PROSITE" id="PS50995"/>
    </source>
</evidence>
<dbReference type="PANTHER" id="PTHR33164">
    <property type="entry name" value="TRANSCRIPTIONAL REGULATOR, MARR FAMILY"/>
    <property type="match status" value="1"/>
</dbReference>
<dbReference type="RefSeq" id="WP_173164979.1">
    <property type="nucleotide sequence ID" value="NZ_AP022871.1"/>
</dbReference>
<dbReference type="InterPro" id="IPR039422">
    <property type="entry name" value="MarR/SlyA-like"/>
</dbReference>
<dbReference type="SUPFAM" id="SSF46785">
    <property type="entry name" value="Winged helix' DNA-binding domain"/>
    <property type="match status" value="1"/>
</dbReference>
<reference evidence="2 3" key="2">
    <citation type="submission" date="2020-03" db="EMBL/GenBank/DDBJ databases">
        <authorList>
            <person name="Ichikawa N."/>
            <person name="Kimura A."/>
            <person name="Kitahashi Y."/>
            <person name="Uohara A."/>
        </authorList>
    </citation>
    <scope>NUCLEOTIDE SEQUENCE [LARGE SCALE GENOMIC DNA]</scope>
    <source>
        <strain evidence="2 3">NBRC 105367</strain>
    </source>
</reference>
<feature type="domain" description="HTH marR-type" evidence="1">
    <location>
        <begin position="1"/>
        <end position="141"/>
    </location>
</feature>
<dbReference type="InterPro" id="IPR036388">
    <property type="entry name" value="WH-like_DNA-bd_sf"/>
</dbReference>
<gene>
    <name evidence="2" type="ORF">Psuf_090050</name>
</gene>
<name>A0A6F8Z021_9ACTN</name>
<dbReference type="GO" id="GO:0003700">
    <property type="term" value="F:DNA-binding transcription factor activity"/>
    <property type="evidence" value="ECO:0007669"/>
    <property type="project" value="InterPro"/>
</dbReference>
<dbReference type="AlphaFoldDB" id="A0A6F8Z021"/>
<proteinExistence type="predicted"/>
<dbReference type="PRINTS" id="PR00598">
    <property type="entry name" value="HTHMARR"/>
</dbReference>
<dbReference type="Pfam" id="PF12802">
    <property type="entry name" value="MarR_2"/>
    <property type="match status" value="1"/>
</dbReference>
<dbReference type="EMBL" id="AP022871">
    <property type="protein sequence ID" value="BCB91692.1"/>
    <property type="molecule type" value="Genomic_DNA"/>
</dbReference>
<dbReference type="GO" id="GO:0006950">
    <property type="term" value="P:response to stress"/>
    <property type="evidence" value="ECO:0007669"/>
    <property type="project" value="TreeGrafter"/>
</dbReference>
<accession>A0A6F8Z021</accession>
<evidence type="ECO:0000313" key="2">
    <source>
        <dbReference type="EMBL" id="BCB91692.1"/>
    </source>
</evidence>
<dbReference type="Proteomes" id="UP000503011">
    <property type="component" value="Chromosome"/>
</dbReference>
<dbReference type="SMART" id="SM00347">
    <property type="entry name" value="HTH_MARR"/>
    <property type="match status" value="1"/>
</dbReference>